<dbReference type="InterPro" id="IPR005829">
    <property type="entry name" value="Sugar_transporter_CS"/>
</dbReference>
<feature type="transmembrane region" description="Helical" evidence="9">
    <location>
        <begin position="86"/>
        <end position="104"/>
    </location>
</feature>
<dbReference type="GO" id="GO:0005351">
    <property type="term" value="F:carbohydrate:proton symporter activity"/>
    <property type="evidence" value="ECO:0007669"/>
    <property type="project" value="TreeGrafter"/>
</dbReference>
<sequence length="524" mass="57995">MAIIDNFIPPGDRRAALLLYGLIFAISFNGYDSGIMTVILADKQFIKYYNVDSTRSGTIAVIPWASQGIAQLFVGGTLASLMGRLWLLRAAILLISLGVVVQCVPNTYAVLLLGRLMTGMGTGCTFIATSLYVAECSPAKLRGSFVGTVTQFGYQLGTLIAFWTGYGMSFHKAPFQIAWRVSNLIQIPIGLTFVAISFWYPESPRWLLEKYPDQPQRALKQLAYIRDGSPEDENIRQEFHEMVASYEFRRKFEPGFRGIFKTPALRKRLAYGLYATALQQFGGIAALTMYAALIYESLGWNKPNQALAINGVQAVLQLFVVLVNTFTVDRFGRRTLLITGFAIQALALLIISCLTTSFPDNKNKAAAVVEVAMLFIVGLTYCWSNGPVSVTFASEIFPAHVREKAYSISLMGQTLCLIALTQPWPKFNKQVGGKSYWLLFSLNVVAMISVIFILPETKGVSLERMDKLFGEIDYVDAREAEIGTEAKESTAYSTTMSEGGALRSTKKEMNHTIQVEEEIKGAKV</sequence>
<evidence type="ECO:0000256" key="3">
    <source>
        <dbReference type="ARBA" id="ARBA00022448"/>
    </source>
</evidence>
<dbReference type="SUPFAM" id="SSF103473">
    <property type="entry name" value="MFS general substrate transporter"/>
    <property type="match status" value="1"/>
</dbReference>
<dbReference type="Pfam" id="PF00083">
    <property type="entry name" value="Sugar_tr"/>
    <property type="match status" value="1"/>
</dbReference>
<reference evidence="11" key="1">
    <citation type="journal article" date="2020" name="Stud. Mycol.">
        <title>101 Dothideomycetes genomes: a test case for predicting lifestyles and emergence of pathogens.</title>
        <authorList>
            <person name="Haridas S."/>
            <person name="Albert R."/>
            <person name="Binder M."/>
            <person name="Bloem J."/>
            <person name="Labutti K."/>
            <person name="Salamov A."/>
            <person name="Andreopoulos B."/>
            <person name="Baker S."/>
            <person name="Barry K."/>
            <person name="Bills G."/>
            <person name="Bluhm B."/>
            <person name="Cannon C."/>
            <person name="Castanera R."/>
            <person name="Culley D."/>
            <person name="Daum C."/>
            <person name="Ezra D."/>
            <person name="Gonzalez J."/>
            <person name="Henrissat B."/>
            <person name="Kuo A."/>
            <person name="Liang C."/>
            <person name="Lipzen A."/>
            <person name="Lutzoni F."/>
            <person name="Magnuson J."/>
            <person name="Mondo S."/>
            <person name="Nolan M."/>
            <person name="Ohm R."/>
            <person name="Pangilinan J."/>
            <person name="Park H.-J."/>
            <person name="Ramirez L."/>
            <person name="Alfaro M."/>
            <person name="Sun H."/>
            <person name="Tritt A."/>
            <person name="Yoshinaga Y."/>
            <person name="Zwiers L.-H."/>
            <person name="Turgeon B."/>
            <person name="Goodwin S."/>
            <person name="Spatafora J."/>
            <person name="Crous P."/>
            <person name="Grigoriev I."/>
        </authorList>
    </citation>
    <scope>NUCLEOTIDE SEQUENCE</scope>
    <source>
        <strain evidence="11">CBS 130266</strain>
    </source>
</reference>
<evidence type="ECO:0000256" key="1">
    <source>
        <dbReference type="ARBA" id="ARBA00004141"/>
    </source>
</evidence>
<feature type="transmembrane region" description="Helical" evidence="9">
    <location>
        <begin position="61"/>
        <end position="79"/>
    </location>
</feature>
<evidence type="ECO:0000259" key="10">
    <source>
        <dbReference type="PROSITE" id="PS50850"/>
    </source>
</evidence>
<feature type="transmembrane region" description="Helical" evidence="9">
    <location>
        <begin position="365"/>
        <end position="384"/>
    </location>
</feature>
<accession>A0A9P4TYJ4</accession>
<proteinExistence type="inferred from homology"/>
<dbReference type="GO" id="GO:0016020">
    <property type="term" value="C:membrane"/>
    <property type="evidence" value="ECO:0007669"/>
    <property type="project" value="UniProtKB-SubCell"/>
</dbReference>
<dbReference type="PROSITE" id="PS50850">
    <property type="entry name" value="MFS"/>
    <property type="match status" value="1"/>
</dbReference>
<evidence type="ECO:0000256" key="5">
    <source>
        <dbReference type="ARBA" id="ARBA00022989"/>
    </source>
</evidence>
<feature type="transmembrane region" description="Helical" evidence="9">
    <location>
        <begin position="145"/>
        <end position="165"/>
    </location>
</feature>
<comment type="subcellular location">
    <subcellularLocation>
        <location evidence="1">Membrane</location>
        <topology evidence="1">Multi-pass membrane protein</topology>
    </subcellularLocation>
</comment>
<evidence type="ECO:0000256" key="8">
    <source>
        <dbReference type="SAM" id="MobiDB-lite"/>
    </source>
</evidence>
<keyword evidence="5 9" id="KW-1133">Transmembrane helix</keyword>
<feature type="transmembrane region" description="Helical" evidence="9">
    <location>
        <begin position="436"/>
        <end position="455"/>
    </location>
</feature>
<dbReference type="NCBIfam" id="TIGR00879">
    <property type="entry name" value="SP"/>
    <property type="match status" value="1"/>
</dbReference>
<keyword evidence="4 9" id="KW-0812">Transmembrane</keyword>
<keyword evidence="3 7" id="KW-0813">Transport</keyword>
<feature type="transmembrane region" description="Helical" evidence="9">
    <location>
        <begin position="335"/>
        <end position="359"/>
    </location>
</feature>
<dbReference type="InterPro" id="IPR050360">
    <property type="entry name" value="MFS_Sugar_Transporters"/>
</dbReference>
<keyword evidence="12" id="KW-1185">Reference proteome</keyword>
<dbReference type="InterPro" id="IPR020846">
    <property type="entry name" value="MFS_dom"/>
</dbReference>
<evidence type="ECO:0000313" key="12">
    <source>
        <dbReference type="Proteomes" id="UP000800235"/>
    </source>
</evidence>
<dbReference type="InterPro" id="IPR005828">
    <property type="entry name" value="MFS_sugar_transport-like"/>
</dbReference>
<dbReference type="InterPro" id="IPR036259">
    <property type="entry name" value="MFS_trans_sf"/>
</dbReference>
<evidence type="ECO:0000256" key="6">
    <source>
        <dbReference type="ARBA" id="ARBA00023136"/>
    </source>
</evidence>
<evidence type="ECO:0000313" key="11">
    <source>
        <dbReference type="EMBL" id="KAF2431494.1"/>
    </source>
</evidence>
<evidence type="ECO:0000256" key="7">
    <source>
        <dbReference type="RuleBase" id="RU003346"/>
    </source>
</evidence>
<dbReference type="PRINTS" id="PR00171">
    <property type="entry name" value="SUGRTRNSPORT"/>
</dbReference>
<dbReference type="PANTHER" id="PTHR48022:SF46">
    <property type="entry name" value="SUGAR TRANSPORTER, PUTATIVE (AFU_ORTHOLOGUE AFUA_1G11830)-RELATED"/>
    <property type="match status" value="1"/>
</dbReference>
<protein>
    <submittedName>
        <fullName evidence="11">MFS sugar transporter-like protein</fullName>
    </submittedName>
</protein>
<feature type="transmembrane region" description="Helical" evidence="9">
    <location>
        <begin position="17"/>
        <end position="41"/>
    </location>
</feature>
<feature type="domain" description="Major facilitator superfamily (MFS) profile" evidence="10">
    <location>
        <begin position="18"/>
        <end position="458"/>
    </location>
</feature>
<keyword evidence="6 9" id="KW-0472">Membrane</keyword>
<dbReference type="Gene3D" id="1.20.1250.20">
    <property type="entry name" value="MFS general substrate transporter like domains"/>
    <property type="match status" value="1"/>
</dbReference>
<gene>
    <name evidence="11" type="ORF">EJ08DRAFT_177491</name>
</gene>
<evidence type="ECO:0000256" key="2">
    <source>
        <dbReference type="ARBA" id="ARBA00010992"/>
    </source>
</evidence>
<feature type="region of interest" description="Disordered" evidence="8">
    <location>
        <begin position="487"/>
        <end position="507"/>
    </location>
</feature>
<comment type="caution">
    <text evidence="11">The sequence shown here is derived from an EMBL/GenBank/DDBJ whole genome shotgun (WGS) entry which is preliminary data.</text>
</comment>
<dbReference type="InterPro" id="IPR003663">
    <property type="entry name" value="Sugar/inositol_transpt"/>
</dbReference>
<feature type="transmembrane region" description="Helical" evidence="9">
    <location>
        <begin position="405"/>
        <end position="424"/>
    </location>
</feature>
<keyword evidence="11" id="KW-0762">Sugar transport</keyword>
<dbReference type="EMBL" id="MU007031">
    <property type="protein sequence ID" value="KAF2431494.1"/>
    <property type="molecule type" value="Genomic_DNA"/>
</dbReference>
<name>A0A9P4TYJ4_9PEZI</name>
<dbReference type="PANTHER" id="PTHR48022">
    <property type="entry name" value="PLASTIDIC GLUCOSE TRANSPORTER 4"/>
    <property type="match status" value="1"/>
</dbReference>
<dbReference type="AlphaFoldDB" id="A0A9P4TYJ4"/>
<feature type="transmembrane region" description="Helical" evidence="9">
    <location>
        <begin position="177"/>
        <end position="200"/>
    </location>
</feature>
<feature type="transmembrane region" description="Helical" evidence="9">
    <location>
        <begin position="110"/>
        <end position="133"/>
    </location>
</feature>
<comment type="similarity">
    <text evidence="2 7">Belongs to the major facilitator superfamily. Sugar transporter (TC 2.A.1.1) family.</text>
</comment>
<evidence type="ECO:0000256" key="4">
    <source>
        <dbReference type="ARBA" id="ARBA00022692"/>
    </source>
</evidence>
<dbReference type="PROSITE" id="PS00217">
    <property type="entry name" value="SUGAR_TRANSPORT_2"/>
    <property type="match status" value="1"/>
</dbReference>
<evidence type="ECO:0000256" key="9">
    <source>
        <dbReference type="SAM" id="Phobius"/>
    </source>
</evidence>
<feature type="transmembrane region" description="Helical" evidence="9">
    <location>
        <begin position="271"/>
        <end position="295"/>
    </location>
</feature>
<dbReference type="OrthoDB" id="6612291at2759"/>
<dbReference type="Proteomes" id="UP000800235">
    <property type="component" value="Unassembled WGS sequence"/>
</dbReference>
<feature type="transmembrane region" description="Helical" evidence="9">
    <location>
        <begin position="307"/>
        <end position="328"/>
    </location>
</feature>
<organism evidence="11 12">
    <name type="scientific">Tothia fuscella</name>
    <dbReference type="NCBI Taxonomy" id="1048955"/>
    <lineage>
        <taxon>Eukaryota</taxon>
        <taxon>Fungi</taxon>
        <taxon>Dikarya</taxon>
        <taxon>Ascomycota</taxon>
        <taxon>Pezizomycotina</taxon>
        <taxon>Dothideomycetes</taxon>
        <taxon>Pleosporomycetidae</taxon>
        <taxon>Venturiales</taxon>
        <taxon>Cylindrosympodiaceae</taxon>
        <taxon>Tothia</taxon>
    </lineage>
</organism>